<feature type="transmembrane region" description="Helical" evidence="1">
    <location>
        <begin position="40"/>
        <end position="59"/>
    </location>
</feature>
<evidence type="ECO:0000256" key="1">
    <source>
        <dbReference type="SAM" id="Phobius"/>
    </source>
</evidence>
<evidence type="ECO:0000313" key="2">
    <source>
        <dbReference type="EMBL" id="QJA92155.1"/>
    </source>
</evidence>
<organism evidence="2">
    <name type="scientific">viral metagenome</name>
    <dbReference type="NCBI Taxonomy" id="1070528"/>
    <lineage>
        <taxon>unclassified sequences</taxon>
        <taxon>metagenomes</taxon>
        <taxon>organismal metagenomes</taxon>
    </lineage>
</organism>
<keyword evidence="1" id="KW-0812">Transmembrane</keyword>
<gene>
    <name evidence="2" type="ORF">MM415B04837_0009</name>
</gene>
<name>A0A6M3LGI0_9ZZZZ</name>
<protein>
    <submittedName>
        <fullName evidence="2">Uncharacterized protein</fullName>
    </submittedName>
</protein>
<dbReference type="AlphaFoldDB" id="A0A6M3LGI0"/>
<keyword evidence="1" id="KW-0472">Membrane</keyword>
<sequence>MFHAHNRETCCCDHCACERALPDTPIEWADTERQGRAPEWIVLDCAVLVLALAILWATFTGSVQ</sequence>
<dbReference type="EMBL" id="MT143042">
    <property type="protein sequence ID" value="QJA92155.1"/>
    <property type="molecule type" value="Genomic_DNA"/>
</dbReference>
<proteinExistence type="predicted"/>
<reference evidence="2" key="1">
    <citation type="submission" date="2020-03" db="EMBL/GenBank/DDBJ databases">
        <title>The deep terrestrial virosphere.</title>
        <authorList>
            <person name="Holmfeldt K."/>
            <person name="Nilsson E."/>
            <person name="Simone D."/>
            <person name="Lopez-Fernandez M."/>
            <person name="Wu X."/>
            <person name="de Brujin I."/>
            <person name="Lundin D."/>
            <person name="Andersson A."/>
            <person name="Bertilsson S."/>
            <person name="Dopson M."/>
        </authorList>
    </citation>
    <scope>NUCLEOTIDE SEQUENCE</scope>
    <source>
        <strain evidence="2">MM415B04837</strain>
    </source>
</reference>
<keyword evidence="1" id="KW-1133">Transmembrane helix</keyword>
<accession>A0A6M3LGI0</accession>